<dbReference type="OrthoDB" id="9971063at2759"/>
<reference evidence="1 2" key="1">
    <citation type="journal article" date="2019" name="Sci. Rep.">
        <title>Orb-weaving spider Araneus ventricosus genome elucidates the spidroin gene catalogue.</title>
        <authorList>
            <person name="Kono N."/>
            <person name="Nakamura H."/>
            <person name="Ohtoshi R."/>
            <person name="Moran D.A.P."/>
            <person name="Shinohara A."/>
            <person name="Yoshida Y."/>
            <person name="Fujiwara M."/>
            <person name="Mori M."/>
            <person name="Tomita M."/>
            <person name="Arakawa K."/>
        </authorList>
    </citation>
    <scope>NUCLEOTIDE SEQUENCE [LARGE SCALE GENOMIC DNA]</scope>
</reference>
<proteinExistence type="predicted"/>
<evidence type="ECO:0000313" key="1">
    <source>
        <dbReference type="EMBL" id="GBM00486.1"/>
    </source>
</evidence>
<keyword evidence="2" id="KW-1185">Reference proteome</keyword>
<evidence type="ECO:0000313" key="2">
    <source>
        <dbReference type="Proteomes" id="UP000499080"/>
    </source>
</evidence>
<comment type="caution">
    <text evidence="1">The sequence shown here is derived from an EMBL/GenBank/DDBJ whole genome shotgun (WGS) entry which is preliminary data.</text>
</comment>
<accession>A0A4Y2C9E9</accession>
<dbReference type="PANTHER" id="PTHR47326">
    <property type="entry name" value="TRANSPOSABLE ELEMENT TC3 TRANSPOSASE-LIKE PROTEIN"/>
    <property type="match status" value="1"/>
</dbReference>
<dbReference type="AlphaFoldDB" id="A0A4Y2C9E9"/>
<dbReference type="InterPro" id="IPR036397">
    <property type="entry name" value="RNaseH_sf"/>
</dbReference>
<sequence>MKNYVFMRVNFNLLYEFKPDDKPQRRTFAEKLLQKMEEDETFLQRAMFSDEATLRVSCIVDQHDTRTCGLENPYTVLELARDSPKVNVWCSLLHDRIIGPFSFPK</sequence>
<name>A0A4Y2C9E9_ARAVE</name>
<dbReference type="PANTHER" id="PTHR47326:SF1">
    <property type="entry name" value="HTH PSQ-TYPE DOMAIN-CONTAINING PROTEIN"/>
    <property type="match status" value="1"/>
</dbReference>
<gene>
    <name evidence="1" type="ORF">AVEN_111719_1</name>
</gene>
<dbReference type="GO" id="GO:0003676">
    <property type="term" value="F:nucleic acid binding"/>
    <property type="evidence" value="ECO:0007669"/>
    <property type="project" value="InterPro"/>
</dbReference>
<dbReference type="Proteomes" id="UP000499080">
    <property type="component" value="Unassembled WGS sequence"/>
</dbReference>
<protein>
    <submittedName>
        <fullName evidence="1">Uncharacterized protein</fullName>
    </submittedName>
</protein>
<organism evidence="1 2">
    <name type="scientific">Araneus ventricosus</name>
    <name type="common">Orbweaver spider</name>
    <name type="synonym">Epeira ventricosa</name>
    <dbReference type="NCBI Taxonomy" id="182803"/>
    <lineage>
        <taxon>Eukaryota</taxon>
        <taxon>Metazoa</taxon>
        <taxon>Ecdysozoa</taxon>
        <taxon>Arthropoda</taxon>
        <taxon>Chelicerata</taxon>
        <taxon>Arachnida</taxon>
        <taxon>Araneae</taxon>
        <taxon>Araneomorphae</taxon>
        <taxon>Entelegynae</taxon>
        <taxon>Araneoidea</taxon>
        <taxon>Araneidae</taxon>
        <taxon>Araneus</taxon>
    </lineage>
</organism>
<dbReference type="EMBL" id="BGPR01000157">
    <property type="protein sequence ID" value="GBM00486.1"/>
    <property type="molecule type" value="Genomic_DNA"/>
</dbReference>
<dbReference type="Gene3D" id="3.30.420.10">
    <property type="entry name" value="Ribonuclease H-like superfamily/Ribonuclease H"/>
    <property type="match status" value="1"/>
</dbReference>